<reference evidence="1" key="1">
    <citation type="submission" date="2021-12" db="EMBL/GenBank/DDBJ databases">
        <title>Curvularia clavata genome.</title>
        <authorList>
            <person name="Cao Y."/>
        </authorList>
    </citation>
    <scope>NUCLEOTIDE SEQUENCE</scope>
    <source>
        <strain evidence="1">Yc1106</strain>
    </source>
</reference>
<protein>
    <submittedName>
        <fullName evidence="1">Uncharacterized protein</fullName>
    </submittedName>
</protein>
<evidence type="ECO:0000313" key="1">
    <source>
        <dbReference type="EMBL" id="USP74498.1"/>
    </source>
</evidence>
<dbReference type="Proteomes" id="UP001056012">
    <property type="component" value="Chromosome 1"/>
</dbReference>
<gene>
    <name evidence="1" type="ORF">yc1106_01772</name>
</gene>
<keyword evidence="2" id="KW-1185">Reference proteome</keyword>
<organism evidence="1 2">
    <name type="scientific">Curvularia clavata</name>
    <dbReference type="NCBI Taxonomy" id="95742"/>
    <lineage>
        <taxon>Eukaryota</taxon>
        <taxon>Fungi</taxon>
        <taxon>Dikarya</taxon>
        <taxon>Ascomycota</taxon>
        <taxon>Pezizomycotina</taxon>
        <taxon>Dothideomycetes</taxon>
        <taxon>Pleosporomycetidae</taxon>
        <taxon>Pleosporales</taxon>
        <taxon>Pleosporineae</taxon>
        <taxon>Pleosporaceae</taxon>
        <taxon>Curvularia</taxon>
    </lineage>
</organism>
<dbReference type="OrthoDB" id="3800738at2759"/>
<name>A0A9Q9DNX6_CURCL</name>
<dbReference type="AlphaFoldDB" id="A0A9Q9DNX6"/>
<dbReference type="VEuPathDB" id="FungiDB:yc1106_01772"/>
<dbReference type="EMBL" id="CP089274">
    <property type="protein sequence ID" value="USP74498.1"/>
    <property type="molecule type" value="Genomic_DNA"/>
</dbReference>
<sequence length="251" mass="29316">MQAAVNKTGNIMNPEMPHIPPEILQMIFHKLDFYDRNNRALCRRLFANYPEADNGEIRDDDSVIVNSEFFIGIRTTAEIVRNSDSLPKLSFRTKLDLRWDMVSGMFSDYGRDAFHPILRSLEGNMHLISKSFFTDESGEPTSWFDFETLDEVRMMIRKLEDETEQEEGSWKDMLLCVPPLSVAYIHFIHGPHEQNTEMYELRARDEGGVTLGQFADIFRKELMCMEEQIKFHRFEVQLCCIRCGEGDCYCI</sequence>
<evidence type="ECO:0000313" key="2">
    <source>
        <dbReference type="Proteomes" id="UP001056012"/>
    </source>
</evidence>
<accession>A0A9Q9DNX6</accession>
<proteinExistence type="predicted"/>